<keyword evidence="3" id="KW-0328">Glycosyltransferase</keyword>
<feature type="transmembrane region" description="Helical" evidence="8">
    <location>
        <begin position="81"/>
        <end position="108"/>
    </location>
</feature>
<proteinExistence type="predicted"/>
<feature type="transmembrane region" description="Helical" evidence="8">
    <location>
        <begin position="7"/>
        <end position="25"/>
    </location>
</feature>
<evidence type="ECO:0000256" key="1">
    <source>
        <dbReference type="ARBA" id="ARBA00004651"/>
    </source>
</evidence>
<evidence type="ECO:0000256" key="5">
    <source>
        <dbReference type="ARBA" id="ARBA00022692"/>
    </source>
</evidence>
<reference evidence="11" key="1">
    <citation type="journal article" date="2019" name="Int. J. Syst. Evol. Microbiol.">
        <title>The Global Catalogue of Microorganisms (GCM) 10K type strain sequencing project: providing services to taxonomists for standard genome sequencing and annotation.</title>
        <authorList>
            <consortium name="The Broad Institute Genomics Platform"/>
            <consortium name="The Broad Institute Genome Sequencing Center for Infectious Disease"/>
            <person name="Wu L."/>
            <person name="Ma J."/>
        </authorList>
    </citation>
    <scope>NUCLEOTIDE SEQUENCE [LARGE SCALE GENOMIC DNA]</scope>
    <source>
        <strain evidence="11">KCTC 32239</strain>
    </source>
</reference>
<dbReference type="InterPro" id="IPR038731">
    <property type="entry name" value="RgtA/B/C-like"/>
</dbReference>
<sequence>MINFSKYISLPIVLFALAALIRVLWLGDIPGGLNQDEASTGYDAWALLQDGIDRHGISWPVNFIAWGSGQNALYAYLSMPFIALFGLTTTSVRLAAAILGVASVWIFWRLGKRSGSHMGLWALLIIATSPWQIMASRWALESNAAPAVVLFATYCFARARENNKWLYFGSALLAISVYAYGTAYVFAPAFMLCAWIFVGYDRKFQWKPYALSALIAFIIALPMMVFIFNNSFGNSTLHWGPISIPKYPGEARYDGIFLPLMSNGWEQIPNNAVAVIQLLLGAQDDGLPWNAIPTWGAQYWILTPFLMLGIAFALREKSLTDRLMLAWLICALLTAFCTSANINRINLIWLPALWLAARGLWLFSPKATLNRIAQISVFALGVLFSVHYFTSWQARIADNFFVGLGESIQAVLKAAPKDAPIVITNNSVYTSTLFFAQPDPKEYVRSVQIPNRNSPFQTVEKFGRFSFGIQPENIGTQHYWVAHISELNQFNLFAYNLHTFGNYAAVTRKTPEQMMCLKALDVQPLTGQQDYQTFALNKEVDATDLGLPIAGGIFNEGFGVHGNSQWSMELPASAERLELGMGLSSSSGCSDGQRFKILVDNKLAFDSSIMRPGQLKFASIPLNRAKRISFVTEAGASNRCDHGLWVTPVIKHCL</sequence>
<dbReference type="Gene3D" id="2.60.120.1060">
    <property type="entry name" value="NPCBM/NEW2 domain"/>
    <property type="match status" value="1"/>
</dbReference>
<comment type="caution">
    <text evidence="10">The sequence shown here is derived from an EMBL/GenBank/DDBJ whole genome shotgun (WGS) entry which is preliminary data.</text>
</comment>
<feature type="domain" description="Glycosyl hydrolase family 98 putative carbohydrate-binding module" evidence="9">
    <location>
        <begin position="511"/>
        <end position="652"/>
    </location>
</feature>
<feature type="transmembrane region" description="Helical" evidence="8">
    <location>
        <begin position="171"/>
        <end position="197"/>
    </location>
</feature>
<feature type="transmembrane region" description="Helical" evidence="8">
    <location>
        <begin position="297"/>
        <end position="314"/>
    </location>
</feature>
<dbReference type="SUPFAM" id="SSF49785">
    <property type="entry name" value="Galactose-binding domain-like"/>
    <property type="match status" value="1"/>
</dbReference>
<keyword evidence="11" id="KW-1185">Reference proteome</keyword>
<accession>A0ABQ3B4S2</accession>
<feature type="transmembrane region" description="Helical" evidence="8">
    <location>
        <begin position="209"/>
        <end position="228"/>
    </location>
</feature>
<evidence type="ECO:0000259" key="9">
    <source>
        <dbReference type="SMART" id="SM00776"/>
    </source>
</evidence>
<feature type="transmembrane region" description="Helical" evidence="8">
    <location>
        <begin position="120"/>
        <end position="140"/>
    </location>
</feature>
<evidence type="ECO:0000256" key="6">
    <source>
        <dbReference type="ARBA" id="ARBA00022989"/>
    </source>
</evidence>
<feature type="transmembrane region" description="Helical" evidence="8">
    <location>
        <begin position="323"/>
        <end position="342"/>
    </location>
</feature>
<dbReference type="RefSeq" id="WP_189419257.1">
    <property type="nucleotide sequence ID" value="NZ_BMYZ01000002.1"/>
</dbReference>
<evidence type="ECO:0000256" key="4">
    <source>
        <dbReference type="ARBA" id="ARBA00022679"/>
    </source>
</evidence>
<gene>
    <name evidence="10" type="ORF">GCM10011613_25990</name>
</gene>
<dbReference type="InterPro" id="IPR050297">
    <property type="entry name" value="LipidA_mod_glycosyltrf_83"/>
</dbReference>
<feature type="transmembrane region" description="Helical" evidence="8">
    <location>
        <begin position="348"/>
        <end position="365"/>
    </location>
</feature>
<dbReference type="InterPro" id="IPR008979">
    <property type="entry name" value="Galactose-bd-like_sf"/>
</dbReference>
<dbReference type="EMBL" id="BMYZ01000002">
    <property type="protein sequence ID" value="GGY79826.1"/>
    <property type="molecule type" value="Genomic_DNA"/>
</dbReference>
<dbReference type="Proteomes" id="UP000619761">
    <property type="component" value="Unassembled WGS sequence"/>
</dbReference>
<dbReference type="PANTHER" id="PTHR33908">
    <property type="entry name" value="MANNOSYLTRANSFERASE YKCB-RELATED"/>
    <property type="match status" value="1"/>
</dbReference>
<dbReference type="InterPro" id="IPR013222">
    <property type="entry name" value="Glyco_hyd_98_carb-bd"/>
</dbReference>
<organism evidence="10 11">
    <name type="scientific">Cellvibrio zantedeschiae</name>
    <dbReference type="NCBI Taxonomy" id="1237077"/>
    <lineage>
        <taxon>Bacteria</taxon>
        <taxon>Pseudomonadati</taxon>
        <taxon>Pseudomonadota</taxon>
        <taxon>Gammaproteobacteria</taxon>
        <taxon>Cellvibrionales</taxon>
        <taxon>Cellvibrionaceae</taxon>
        <taxon>Cellvibrio</taxon>
    </lineage>
</organism>
<dbReference type="InterPro" id="IPR038637">
    <property type="entry name" value="NPCBM_sf"/>
</dbReference>
<dbReference type="SMART" id="SM00776">
    <property type="entry name" value="NPCBM"/>
    <property type="match status" value="1"/>
</dbReference>
<keyword evidence="2" id="KW-1003">Cell membrane</keyword>
<evidence type="ECO:0000313" key="10">
    <source>
        <dbReference type="EMBL" id="GGY79826.1"/>
    </source>
</evidence>
<evidence type="ECO:0000313" key="11">
    <source>
        <dbReference type="Proteomes" id="UP000619761"/>
    </source>
</evidence>
<evidence type="ECO:0000256" key="3">
    <source>
        <dbReference type="ARBA" id="ARBA00022676"/>
    </source>
</evidence>
<evidence type="ECO:0000256" key="2">
    <source>
        <dbReference type="ARBA" id="ARBA00022475"/>
    </source>
</evidence>
<keyword evidence="5 8" id="KW-0812">Transmembrane</keyword>
<evidence type="ECO:0000256" key="7">
    <source>
        <dbReference type="ARBA" id="ARBA00023136"/>
    </source>
</evidence>
<keyword evidence="4" id="KW-0808">Transferase</keyword>
<dbReference type="Pfam" id="PF08305">
    <property type="entry name" value="NPCBM"/>
    <property type="match status" value="1"/>
</dbReference>
<evidence type="ECO:0000256" key="8">
    <source>
        <dbReference type="SAM" id="Phobius"/>
    </source>
</evidence>
<feature type="transmembrane region" description="Helical" evidence="8">
    <location>
        <begin position="372"/>
        <end position="390"/>
    </location>
</feature>
<name>A0ABQ3B4S2_9GAMM</name>
<comment type="subcellular location">
    <subcellularLocation>
        <location evidence="1">Cell membrane</location>
        <topology evidence="1">Multi-pass membrane protein</topology>
    </subcellularLocation>
</comment>
<keyword evidence="6 8" id="KW-1133">Transmembrane helix</keyword>
<dbReference type="Pfam" id="PF13231">
    <property type="entry name" value="PMT_2"/>
    <property type="match status" value="1"/>
</dbReference>
<keyword evidence="7 8" id="KW-0472">Membrane</keyword>
<protein>
    <recommendedName>
        <fullName evidence="9">Glycosyl hydrolase family 98 putative carbohydrate-binding module domain-containing protein</fullName>
    </recommendedName>
</protein>
<dbReference type="PANTHER" id="PTHR33908:SF3">
    <property type="entry name" value="UNDECAPRENYL PHOSPHATE-ALPHA-4-AMINO-4-DEOXY-L-ARABINOSE ARABINOSYL TRANSFERASE"/>
    <property type="match status" value="1"/>
</dbReference>